<feature type="region of interest" description="Disordered" evidence="1">
    <location>
        <begin position="75"/>
        <end position="99"/>
    </location>
</feature>
<dbReference type="Proteomes" id="UP000663854">
    <property type="component" value="Unassembled WGS sequence"/>
</dbReference>
<evidence type="ECO:0000313" key="4">
    <source>
        <dbReference type="EMBL" id="CAF1450376.1"/>
    </source>
</evidence>
<dbReference type="Gene3D" id="3.40.50.300">
    <property type="entry name" value="P-loop containing nucleotide triphosphate hydrolases"/>
    <property type="match status" value="1"/>
</dbReference>
<comment type="caution">
    <text evidence="3">The sequence shown here is derived from an EMBL/GenBank/DDBJ whole genome shotgun (WGS) entry which is preliminary data.</text>
</comment>
<name>A0A814BML9_9BILA</name>
<dbReference type="InterPro" id="IPR006073">
    <property type="entry name" value="GTP-bd"/>
</dbReference>
<accession>A0A814BML9</accession>
<evidence type="ECO:0000259" key="2">
    <source>
        <dbReference type="Pfam" id="PF01926"/>
    </source>
</evidence>
<proteinExistence type="predicted"/>
<dbReference type="GO" id="GO:0005525">
    <property type="term" value="F:GTP binding"/>
    <property type="evidence" value="ECO:0007669"/>
    <property type="project" value="InterPro"/>
</dbReference>
<keyword evidence="6" id="KW-1185">Reference proteome</keyword>
<dbReference type="InterPro" id="IPR013083">
    <property type="entry name" value="Znf_RING/FYVE/PHD"/>
</dbReference>
<dbReference type="Pfam" id="PF01926">
    <property type="entry name" value="MMR_HSR1"/>
    <property type="match status" value="1"/>
</dbReference>
<evidence type="ECO:0000313" key="6">
    <source>
        <dbReference type="Proteomes" id="UP000663870"/>
    </source>
</evidence>
<gene>
    <name evidence="4" type="ORF">JXQ802_LOCUS37555</name>
    <name evidence="3" type="ORF">PYM288_LOCUS10911</name>
</gene>
<reference evidence="3" key="1">
    <citation type="submission" date="2021-02" db="EMBL/GenBank/DDBJ databases">
        <authorList>
            <person name="Nowell W R."/>
        </authorList>
    </citation>
    <scope>NUCLEOTIDE SEQUENCE</scope>
</reference>
<dbReference type="SUPFAM" id="SSF52540">
    <property type="entry name" value="P-loop containing nucleoside triphosphate hydrolases"/>
    <property type="match status" value="1"/>
</dbReference>
<evidence type="ECO:0000256" key="1">
    <source>
        <dbReference type="SAM" id="MobiDB-lite"/>
    </source>
</evidence>
<feature type="domain" description="G" evidence="2">
    <location>
        <begin position="146"/>
        <end position="237"/>
    </location>
</feature>
<sequence length="418" mass="47927">MSCERFSNTYLGEVFLCPFCDEYLPTSDHMRAHLVVCGSKTNECPFCNKYILRTILAYHVNHNCHNPNLFEEERETSAHIHHSNSHINSTSQHTPDIDASSDRVESKTLKKFQPLLETAAHVQETLAEYYYQPEVNHVAEKVQFNIIIMGSPRVGKSALINALCNGKNRAETSSSLNSCTKEVTCYVLEDNQQQTPNVKPFKINFYDTPGIESWKDGFGHDTMIKIIEETNPLCFIFCASPGTFADLKQLRPVLLYCKTNGIFCALVCTNMWSGNSRHMVINEFEKQLQFFGNKIEKFSEQSDSSNPHKLTCFGKGALCTMVNSVEYYDPDFSDQRKPVQGIDELIHGIMEALDHEKLLGWCYAVLYRRTYWEKISQQISGFFSMRLKNLYQLLVPSPDKTATNFLTYLNELIFRKTN</sequence>
<dbReference type="AlphaFoldDB" id="A0A814BML9"/>
<evidence type="ECO:0000313" key="3">
    <source>
        <dbReference type="EMBL" id="CAF0928240.1"/>
    </source>
</evidence>
<dbReference type="EMBL" id="CAJNOL010002015">
    <property type="protein sequence ID" value="CAF1450376.1"/>
    <property type="molecule type" value="Genomic_DNA"/>
</dbReference>
<feature type="compositionally biased region" description="Low complexity" evidence="1">
    <location>
        <begin position="85"/>
        <end position="94"/>
    </location>
</feature>
<dbReference type="CDD" id="cd00882">
    <property type="entry name" value="Ras_like_GTPase"/>
    <property type="match status" value="1"/>
</dbReference>
<protein>
    <recommendedName>
        <fullName evidence="2">G domain-containing protein</fullName>
    </recommendedName>
</protein>
<dbReference type="Proteomes" id="UP000663870">
    <property type="component" value="Unassembled WGS sequence"/>
</dbReference>
<organism evidence="3 5">
    <name type="scientific">Rotaria sordida</name>
    <dbReference type="NCBI Taxonomy" id="392033"/>
    <lineage>
        <taxon>Eukaryota</taxon>
        <taxon>Metazoa</taxon>
        <taxon>Spiralia</taxon>
        <taxon>Gnathifera</taxon>
        <taxon>Rotifera</taxon>
        <taxon>Eurotatoria</taxon>
        <taxon>Bdelloidea</taxon>
        <taxon>Philodinida</taxon>
        <taxon>Philodinidae</taxon>
        <taxon>Rotaria</taxon>
    </lineage>
</organism>
<dbReference type="EMBL" id="CAJNOH010000177">
    <property type="protein sequence ID" value="CAF0928240.1"/>
    <property type="molecule type" value="Genomic_DNA"/>
</dbReference>
<evidence type="ECO:0000313" key="5">
    <source>
        <dbReference type="Proteomes" id="UP000663854"/>
    </source>
</evidence>
<dbReference type="Gene3D" id="3.30.40.10">
    <property type="entry name" value="Zinc/RING finger domain, C3HC4 (zinc finger)"/>
    <property type="match status" value="1"/>
</dbReference>
<dbReference type="InterPro" id="IPR027417">
    <property type="entry name" value="P-loop_NTPase"/>
</dbReference>